<keyword evidence="1" id="KW-1133">Transmembrane helix</keyword>
<dbReference type="AlphaFoldDB" id="A0A939IM07"/>
<organism evidence="2 3">
    <name type="scientific">Parahaliea mediterranea</name>
    <dbReference type="NCBI Taxonomy" id="651086"/>
    <lineage>
        <taxon>Bacteria</taxon>
        <taxon>Pseudomonadati</taxon>
        <taxon>Pseudomonadota</taxon>
        <taxon>Gammaproteobacteria</taxon>
        <taxon>Cellvibrionales</taxon>
        <taxon>Halieaceae</taxon>
        <taxon>Parahaliea</taxon>
    </lineage>
</organism>
<feature type="transmembrane region" description="Helical" evidence="1">
    <location>
        <begin position="6"/>
        <end position="27"/>
    </location>
</feature>
<evidence type="ECO:0000313" key="2">
    <source>
        <dbReference type="EMBL" id="MBN7796517.1"/>
    </source>
</evidence>
<dbReference type="Proteomes" id="UP000664303">
    <property type="component" value="Unassembled WGS sequence"/>
</dbReference>
<keyword evidence="1" id="KW-0472">Membrane</keyword>
<feature type="transmembrane region" description="Helical" evidence="1">
    <location>
        <begin position="199"/>
        <end position="220"/>
    </location>
</feature>
<feature type="transmembrane region" description="Helical" evidence="1">
    <location>
        <begin position="64"/>
        <end position="87"/>
    </location>
</feature>
<feature type="transmembrane region" description="Helical" evidence="1">
    <location>
        <begin position="34"/>
        <end position="52"/>
    </location>
</feature>
<dbReference type="EMBL" id="JAFKCZ010000005">
    <property type="protein sequence ID" value="MBN7796517.1"/>
    <property type="molecule type" value="Genomic_DNA"/>
</dbReference>
<keyword evidence="3" id="KW-1185">Reference proteome</keyword>
<name>A0A939IM07_9GAMM</name>
<protein>
    <submittedName>
        <fullName evidence="2">ZIP family zinc transporter</fullName>
    </submittedName>
</protein>
<feature type="transmembrane region" description="Helical" evidence="1">
    <location>
        <begin position="107"/>
        <end position="125"/>
    </location>
</feature>
<feature type="transmembrane region" description="Helical" evidence="1">
    <location>
        <begin position="172"/>
        <end position="193"/>
    </location>
</feature>
<gene>
    <name evidence="2" type="ORF">JYP50_07940</name>
</gene>
<feature type="transmembrane region" description="Helical" evidence="1">
    <location>
        <begin position="232"/>
        <end position="253"/>
    </location>
</feature>
<evidence type="ECO:0000256" key="1">
    <source>
        <dbReference type="SAM" id="Phobius"/>
    </source>
</evidence>
<proteinExistence type="predicted"/>
<comment type="caution">
    <text evidence="2">The sequence shown here is derived from an EMBL/GenBank/DDBJ whole genome shotgun (WGS) entry which is preliminary data.</text>
</comment>
<sequence length="254" mass="25222">MPLAAQAALWGGLSGLALVLGAAIGYFARLPQHAVASVMAFGTGVLISALTLELMESAVAGGGLPAAAAGFAFGVCIYSGANAVLALYGARHRKHSRRPPARARREVSAPAASAAIALGALLDGVPESAAIGVSLLDGKGVALVTVFAIFISNVPEGLSSAAGMRQAGKSAAAVFSLWTAIALASAGAAWFGYSVLGQLGPAYIAFAMATAAGAILVMIIQTMVPEAFEEMHGVTGPIAAFGFLLAFCASAAFG</sequence>
<reference evidence="2" key="1">
    <citation type="submission" date="2021-02" db="EMBL/GenBank/DDBJ databases">
        <title>PHA producing bacteria isolated from coastal sediment in Guangdong, Shenzhen.</title>
        <authorList>
            <person name="Zheng W."/>
            <person name="Yu S."/>
            <person name="Huang Y."/>
        </authorList>
    </citation>
    <scope>NUCLEOTIDE SEQUENCE</scope>
    <source>
        <strain evidence="2">TN14-10</strain>
    </source>
</reference>
<evidence type="ECO:0000313" key="3">
    <source>
        <dbReference type="Proteomes" id="UP000664303"/>
    </source>
</evidence>
<accession>A0A939IM07</accession>
<keyword evidence="1" id="KW-0812">Transmembrane</keyword>